<feature type="region of interest" description="Disordered" evidence="1">
    <location>
        <begin position="217"/>
        <end position="326"/>
    </location>
</feature>
<proteinExistence type="predicted"/>
<feature type="region of interest" description="Disordered" evidence="1">
    <location>
        <begin position="557"/>
        <end position="578"/>
    </location>
</feature>
<evidence type="ECO:0000313" key="4">
    <source>
        <dbReference type="Proteomes" id="UP000031036"/>
    </source>
</evidence>
<dbReference type="PANTHER" id="PTHR16156">
    <property type="entry name" value="AFTIPHILIN A-RELATED"/>
    <property type="match status" value="1"/>
</dbReference>
<dbReference type="EMBL" id="JPKZ01002215">
    <property type="protein sequence ID" value="KHN77858.1"/>
    <property type="molecule type" value="Genomic_DNA"/>
</dbReference>
<feature type="region of interest" description="Disordered" evidence="1">
    <location>
        <begin position="379"/>
        <end position="400"/>
    </location>
</feature>
<keyword evidence="2" id="KW-1133">Transmembrane helix</keyword>
<protein>
    <submittedName>
        <fullName evidence="3">Aftiphilin</fullName>
    </submittedName>
</protein>
<dbReference type="AlphaFoldDB" id="A0A0B2V8H6"/>
<keyword evidence="4" id="KW-1185">Reference proteome</keyword>
<sequence length="709" mass="77733">MPTFRSTSKQAGLCTRAATMRTSTGIALWWRRSVLQEMFEDGPPPLPPSLPPSEAAAEAALADLTDDNRLTAVADEDLDSDHESRPSCTPAVPNFDPDVFENISRSTETADALDRIPSLGKEGAYGTYESKNEPQETGTNTESPSGLSKDCSEIPVPTVAEGVANESNTMVSPEEKRPNENVQEIERTEGEINVIREVTSNRHLPSAFQGPIKYSASAEHEHSHVEMRPTESEETVSLSEQEPEVSFANEIRPQVVLEEKTEDKSKSDQPADAVENTSEEMRVQPSVSPSFLEKTDDAITAVGGTFEATAEGNRDDDDGDDDFGDFEEFGEFAETRFEESNAIEEPKERQQDFGGWAAFETAPSSSQDVKEGGEDEWAADFTTAPSPPASSTWQQAPSSGEQRYDRIELCALCDIYGRDSLWTAENVDWDGGEDEPESCEDELQGVTECLDGAQLTLDNLKPWQSSWLAISVVEDALALKMQWPHSVFYSKFLDSLSLDANLAAMRNSDLPAFAQQLGESAILQPISTADYADTNFESTPPLSNLCLLQSDHSPTAVPLKAPKGSSNSLSQTQRPRSVPVDSLAVPPAQFDWGNSGLTNPLTAGCDLFFTFFFFFKSMALFFLASILKNRDLAALGLNPSEMGAQKGTDGVNNGENKSNLLEKLMKKGKREHKYTRPSELSLDARALHDRLPDLDYMLANVLLFPMANR</sequence>
<feature type="compositionally biased region" description="Basic and acidic residues" evidence="1">
    <location>
        <begin position="218"/>
        <end position="231"/>
    </location>
</feature>
<gene>
    <name evidence="3" type="primary">AFTPH</name>
    <name evidence="3" type="ORF">Tcan_07321</name>
</gene>
<feature type="compositionally biased region" description="Acidic residues" evidence="1">
    <location>
        <begin position="314"/>
        <end position="326"/>
    </location>
</feature>
<dbReference type="GO" id="GO:0030121">
    <property type="term" value="C:AP-1 adaptor complex"/>
    <property type="evidence" value="ECO:0007669"/>
    <property type="project" value="TreeGrafter"/>
</dbReference>
<feature type="compositionally biased region" description="Basic and acidic residues" evidence="1">
    <location>
        <begin position="257"/>
        <end position="269"/>
    </location>
</feature>
<feature type="compositionally biased region" description="Polar residues" evidence="1">
    <location>
        <begin position="135"/>
        <end position="146"/>
    </location>
</feature>
<evidence type="ECO:0000313" key="3">
    <source>
        <dbReference type="EMBL" id="KHN77858.1"/>
    </source>
</evidence>
<comment type="caution">
    <text evidence="3">The sequence shown here is derived from an EMBL/GenBank/DDBJ whole genome shotgun (WGS) entry which is preliminary data.</text>
</comment>
<accession>A0A0B2V8H6</accession>
<keyword evidence="2" id="KW-0812">Transmembrane</keyword>
<dbReference type="Proteomes" id="UP000031036">
    <property type="component" value="Unassembled WGS sequence"/>
</dbReference>
<feature type="compositionally biased region" description="Polar residues" evidence="1">
    <location>
        <begin position="389"/>
        <end position="400"/>
    </location>
</feature>
<evidence type="ECO:0000256" key="1">
    <source>
        <dbReference type="SAM" id="MobiDB-lite"/>
    </source>
</evidence>
<name>A0A0B2V8H6_TOXCA</name>
<feature type="compositionally biased region" description="Polar residues" evidence="1">
    <location>
        <begin position="564"/>
        <end position="575"/>
    </location>
</feature>
<dbReference type="InterPro" id="IPR046359">
    <property type="entry name" value="Aftin-like"/>
</dbReference>
<feature type="region of interest" description="Disordered" evidence="1">
    <location>
        <begin position="74"/>
        <end position="191"/>
    </location>
</feature>
<dbReference type="OrthoDB" id="5917212at2759"/>
<dbReference type="PANTHER" id="PTHR16156:SF10">
    <property type="entry name" value="AFTIPHILIN-RELATED"/>
    <property type="match status" value="1"/>
</dbReference>
<dbReference type="GO" id="GO:0032588">
    <property type="term" value="C:trans-Golgi network membrane"/>
    <property type="evidence" value="ECO:0007669"/>
    <property type="project" value="InterPro"/>
</dbReference>
<evidence type="ECO:0000256" key="2">
    <source>
        <dbReference type="SAM" id="Phobius"/>
    </source>
</evidence>
<dbReference type="GO" id="GO:0030276">
    <property type="term" value="F:clathrin binding"/>
    <property type="evidence" value="ECO:0007669"/>
    <property type="project" value="InterPro"/>
</dbReference>
<keyword evidence="2" id="KW-0472">Membrane</keyword>
<feature type="transmembrane region" description="Helical" evidence="2">
    <location>
        <begin position="607"/>
        <end position="627"/>
    </location>
</feature>
<reference evidence="3 4" key="1">
    <citation type="submission" date="2014-11" db="EMBL/GenBank/DDBJ databases">
        <title>Genetic blueprint of the zoonotic pathogen Toxocara canis.</title>
        <authorList>
            <person name="Zhu X.-Q."/>
            <person name="Korhonen P.K."/>
            <person name="Cai H."/>
            <person name="Young N.D."/>
            <person name="Nejsum P."/>
            <person name="von Samson-Himmelstjerna G."/>
            <person name="Boag P.R."/>
            <person name="Tan P."/>
            <person name="Li Q."/>
            <person name="Min J."/>
            <person name="Yang Y."/>
            <person name="Wang X."/>
            <person name="Fang X."/>
            <person name="Hall R.S."/>
            <person name="Hofmann A."/>
            <person name="Sternberg P.W."/>
            <person name="Jex A.R."/>
            <person name="Gasser R.B."/>
        </authorList>
    </citation>
    <scope>NUCLEOTIDE SEQUENCE [LARGE SCALE GENOMIC DNA]</scope>
    <source>
        <strain evidence="3">PN_DK_2014</strain>
    </source>
</reference>
<feature type="compositionally biased region" description="Basic and acidic residues" evidence="1">
    <location>
        <begin position="173"/>
        <end position="190"/>
    </location>
</feature>
<organism evidence="3 4">
    <name type="scientific">Toxocara canis</name>
    <name type="common">Canine roundworm</name>
    <dbReference type="NCBI Taxonomy" id="6265"/>
    <lineage>
        <taxon>Eukaryota</taxon>
        <taxon>Metazoa</taxon>
        <taxon>Ecdysozoa</taxon>
        <taxon>Nematoda</taxon>
        <taxon>Chromadorea</taxon>
        <taxon>Rhabditida</taxon>
        <taxon>Spirurina</taxon>
        <taxon>Ascaridomorpha</taxon>
        <taxon>Ascaridoidea</taxon>
        <taxon>Toxocaridae</taxon>
        <taxon>Toxocara</taxon>
    </lineage>
</organism>
<dbReference type="STRING" id="6265.A0A0B2V8H6"/>